<dbReference type="InterPro" id="IPR006419">
    <property type="entry name" value="NMN_transpt_PnuC"/>
</dbReference>
<dbReference type="GO" id="GO:0034257">
    <property type="term" value="F:nicotinamide riboside transmembrane transporter activity"/>
    <property type="evidence" value="ECO:0007669"/>
    <property type="project" value="InterPro"/>
</dbReference>
<dbReference type="RefSeq" id="WP_308727547.1">
    <property type="nucleotide sequence ID" value="NZ_JAJEQF010000002.1"/>
</dbReference>
<evidence type="ECO:0000256" key="6">
    <source>
        <dbReference type="ARBA" id="ARBA00022989"/>
    </source>
</evidence>
<evidence type="ECO:0000313" key="10">
    <source>
        <dbReference type="Proteomes" id="UP001199355"/>
    </source>
</evidence>
<gene>
    <name evidence="9" type="primary">pnuC</name>
    <name evidence="9" type="ORF">LKD45_01515</name>
</gene>
<comment type="similarity">
    <text evidence="2">Belongs to the nicotinamide ribonucleoside (NR) uptake permease (TC 4.B.1) family.</text>
</comment>
<dbReference type="PANTHER" id="PTHR36122:SF2">
    <property type="entry name" value="NICOTINAMIDE RIBOSIDE TRANSPORTER PNUC"/>
    <property type="match status" value="1"/>
</dbReference>
<comment type="caution">
    <text evidence="9">The sequence shown here is derived from an EMBL/GenBank/DDBJ whole genome shotgun (WGS) entry which is preliminary data.</text>
</comment>
<dbReference type="NCBIfam" id="TIGR01528">
    <property type="entry name" value="NMN_trans_PnuC"/>
    <property type="match status" value="1"/>
</dbReference>
<reference evidence="9 10" key="1">
    <citation type="submission" date="2021-10" db="EMBL/GenBank/DDBJ databases">
        <title>Anaerobic single-cell dispensing facilitates the cultivation of human gut bacteria.</title>
        <authorList>
            <person name="Afrizal A."/>
        </authorList>
    </citation>
    <scope>NUCLEOTIDE SEQUENCE [LARGE SCALE GENOMIC DNA]</scope>
    <source>
        <strain evidence="9 10">CLA-AA-H244</strain>
    </source>
</reference>
<evidence type="ECO:0000256" key="1">
    <source>
        <dbReference type="ARBA" id="ARBA00004651"/>
    </source>
</evidence>
<sequence>MEKKNYILLFLQIAAIAVSGVFGGDTTFALITALIGITFNFLVSMNIASGFLFGFVYAVCNGILAWQTNVYATFVFMIFMQAPMALYSFWKWHGKKKETEAIMKKMNRRELTFMIVGAIVLFAIMAGILSAVNGALNANVLFDTFFFVCSVTACIGLAACYKNAYIVNLGSGIGGTILWLYKAITMGTGISMAVFFAIVALNSALAVQQQYGKASGKVKSGLKNLRISVITR</sequence>
<dbReference type="PANTHER" id="PTHR36122">
    <property type="entry name" value="NICOTINAMIDE RIBOSIDE TRANSPORTER PNUC"/>
    <property type="match status" value="1"/>
</dbReference>
<keyword evidence="3" id="KW-0813">Transport</keyword>
<evidence type="ECO:0000256" key="3">
    <source>
        <dbReference type="ARBA" id="ARBA00022448"/>
    </source>
</evidence>
<keyword evidence="4" id="KW-1003">Cell membrane</keyword>
<feature type="transmembrane region" description="Helical" evidence="8">
    <location>
        <begin position="111"/>
        <end position="132"/>
    </location>
</feature>
<comment type="subcellular location">
    <subcellularLocation>
        <location evidence="1">Cell membrane</location>
        <topology evidence="1">Multi-pass membrane protein</topology>
    </subcellularLocation>
</comment>
<feature type="transmembrane region" description="Helical" evidence="8">
    <location>
        <begin position="138"/>
        <end position="158"/>
    </location>
</feature>
<evidence type="ECO:0000256" key="5">
    <source>
        <dbReference type="ARBA" id="ARBA00022692"/>
    </source>
</evidence>
<dbReference type="AlphaFoldDB" id="A0AAE3AVQ5"/>
<dbReference type="Proteomes" id="UP001199355">
    <property type="component" value="Unassembled WGS sequence"/>
</dbReference>
<keyword evidence="6 8" id="KW-1133">Transmembrane helix</keyword>
<protein>
    <submittedName>
        <fullName evidence="9">Nicotinamide riboside transporter PnuC</fullName>
    </submittedName>
</protein>
<evidence type="ECO:0000256" key="8">
    <source>
        <dbReference type="SAM" id="Phobius"/>
    </source>
</evidence>
<keyword evidence="5 8" id="KW-0812">Transmembrane</keyword>
<keyword evidence="10" id="KW-1185">Reference proteome</keyword>
<evidence type="ECO:0000256" key="2">
    <source>
        <dbReference type="ARBA" id="ARBA00006669"/>
    </source>
</evidence>
<accession>A0AAE3AVQ5</accession>
<evidence type="ECO:0000256" key="4">
    <source>
        <dbReference type="ARBA" id="ARBA00022475"/>
    </source>
</evidence>
<keyword evidence="7 8" id="KW-0472">Membrane</keyword>
<feature type="transmembrane region" description="Helical" evidence="8">
    <location>
        <begin position="30"/>
        <end position="58"/>
    </location>
</feature>
<evidence type="ECO:0000256" key="7">
    <source>
        <dbReference type="ARBA" id="ARBA00023136"/>
    </source>
</evidence>
<feature type="transmembrane region" description="Helical" evidence="8">
    <location>
        <begin position="6"/>
        <end position="23"/>
    </location>
</feature>
<dbReference type="Pfam" id="PF04973">
    <property type="entry name" value="NMN_transporter"/>
    <property type="match status" value="1"/>
</dbReference>
<feature type="transmembrane region" description="Helical" evidence="8">
    <location>
        <begin position="70"/>
        <end position="90"/>
    </location>
</feature>
<name>A0AAE3AVQ5_9FIRM</name>
<organism evidence="9 10">
    <name type="scientific">Gallintestinimicrobium propionicum</name>
    <dbReference type="NCBI Taxonomy" id="2981770"/>
    <lineage>
        <taxon>Bacteria</taxon>
        <taxon>Bacillati</taxon>
        <taxon>Bacillota</taxon>
        <taxon>Clostridia</taxon>
        <taxon>Lachnospirales</taxon>
        <taxon>Lachnospiraceae</taxon>
        <taxon>Gallintestinimicrobium</taxon>
    </lineage>
</organism>
<evidence type="ECO:0000313" key="9">
    <source>
        <dbReference type="EMBL" id="MCC2166385.1"/>
    </source>
</evidence>
<proteinExistence type="inferred from homology"/>
<dbReference type="GO" id="GO:0005886">
    <property type="term" value="C:plasma membrane"/>
    <property type="evidence" value="ECO:0007669"/>
    <property type="project" value="UniProtKB-SubCell"/>
</dbReference>
<dbReference type="EMBL" id="JAJEQF010000002">
    <property type="protein sequence ID" value="MCC2166385.1"/>
    <property type="molecule type" value="Genomic_DNA"/>
</dbReference>